<keyword evidence="2" id="KW-0808">Transferase</keyword>
<dbReference type="InterPro" id="IPR016181">
    <property type="entry name" value="Acyl_CoA_acyltransferase"/>
</dbReference>
<dbReference type="KEGG" id="ahb:bsdtb5_22470"/>
<evidence type="ECO:0000259" key="1">
    <source>
        <dbReference type="PROSITE" id="PS51186"/>
    </source>
</evidence>
<sequence length="162" mass="18932">MDKLEIQNGDADTAISIMKEVATWGREKGLRVWLDDWLTKEELLTNEVKEENFYVGNINGENACSFILQWSDSEWWPNAKGYEAAYLHKFCVRRKFAHQGMTRQVIDCIKKICRTKGVKYIRLDTGNNEEVVKQIYLRAGFKIVKVIDESEMALYEMEINII</sequence>
<gene>
    <name evidence="2" type="ORF">bsdtb5_22470</name>
</gene>
<dbReference type="CDD" id="cd04301">
    <property type="entry name" value="NAT_SF"/>
    <property type="match status" value="1"/>
</dbReference>
<feature type="domain" description="N-acetyltransferase" evidence="1">
    <location>
        <begin position="1"/>
        <end position="162"/>
    </location>
</feature>
<dbReference type="SUPFAM" id="SSF55729">
    <property type="entry name" value="Acyl-CoA N-acyltransferases (Nat)"/>
    <property type="match status" value="1"/>
</dbReference>
<dbReference type="Proteomes" id="UP000595897">
    <property type="component" value="Chromosome"/>
</dbReference>
<organism evidence="2 3">
    <name type="scientific">Anaeromicropila herbilytica</name>
    <dbReference type="NCBI Taxonomy" id="2785025"/>
    <lineage>
        <taxon>Bacteria</taxon>
        <taxon>Bacillati</taxon>
        <taxon>Bacillota</taxon>
        <taxon>Clostridia</taxon>
        <taxon>Lachnospirales</taxon>
        <taxon>Lachnospiraceae</taxon>
        <taxon>Anaeromicropila</taxon>
    </lineage>
</organism>
<proteinExistence type="predicted"/>
<dbReference type="AlphaFoldDB" id="A0A7R7ICW5"/>
<evidence type="ECO:0000313" key="3">
    <source>
        <dbReference type="Proteomes" id="UP000595897"/>
    </source>
</evidence>
<dbReference type="InterPro" id="IPR000182">
    <property type="entry name" value="GNAT_dom"/>
</dbReference>
<dbReference type="PROSITE" id="PS51186">
    <property type="entry name" value="GNAT"/>
    <property type="match status" value="1"/>
</dbReference>
<name>A0A7R7ICW5_9FIRM</name>
<reference evidence="2 3" key="1">
    <citation type="submission" date="2020-11" db="EMBL/GenBank/DDBJ databases">
        <title>Draft genome sequencing of a Lachnospiraceae strain isolated from anoxic soil subjected to BSD treatment.</title>
        <authorList>
            <person name="Uek A."/>
            <person name="Tonouchi A."/>
        </authorList>
    </citation>
    <scope>NUCLEOTIDE SEQUENCE [LARGE SCALE GENOMIC DNA]</scope>
    <source>
        <strain evidence="2 3">TB5</strain>
    </source>
</reference>
<evidence type="ECO:0000313" key="2">
    <source>
        <dbReference type="EMBL" id="BCN30952.1"/>
    </source>
</evidence>
<keyword evidence="3" id="KW-1185">Reference proteome</keyword>
<dbReference type="Gene3D" id="3.40.630.30">
    <property type="match status" value="1"/>
</dbReference>
<dbReference type="GO" id="GO:0016747">
    <property type="term" value="F:acyltransferase activity, transferring groups other than amino-acyl groups"/>
    <property type="evidence" value="ECO:0007669"/>
    <property type="project" value="InterPro"/>
</dbReference>
<dbReference type="RefSeq" id="WP_271712106.1">
    <property type="nucleotide sequence ID" value="NZ_AP024169.1"/>
</dbReference>
<dbReference type="EMBL" id="AP024169">
    <property type="protein sequence ID" value="BCN30952.1"/>
    <property type="molecule type" value="Genomic_DNA"/>
</dbReference>
<dbReference type="Pfam" id="PF00583">
    <property type="entry name" value="Acetyltransf_1"/>
    <property type="match status" value="1"/>
</dbReference>
<protein>
    <submittedName>
        <fullName evidence="2">GNAT family N-acetyltransferase</fullName>
    </submittedName>
</protein>
<accession>A0A7R7ICW5</accession>